<organism evidence="1 2">
    <name type="scientific">Micromonospora harpali</name>
    <dbReference type="NCBI Taxonomy" id="1490225"/>
    <lineage>
        <taxon>Bacteria</taxon>
        <taxon>Bacillati</taxon>
        <taxon>Actinomycetota</taxon>
        <taxon>Actinomycetes</taxon>
        <taxon>Micromonosporales</taxon>
        <taxon>Micromonosporaceae</taxon>
        <taxon>Micromonospora</taxon>
    </lineage>
</organism>
<sequence length="977" mass="107785">MTTAARGAIGGSAGEVGSAHRAAAAAFIVVHGLLEEEVQGLLPQGGGAPVLVRLEVDEPTDDIYCECALGRRAWVQAKHELSVGADGKGLKPVIEQWASMIRDGRVEPGDGLVLAVRHLTGPLEVLRAALNRRRDPYSGAPTGEQQNALDLVRKQFCLAAPDLPTDAAERLLNHAVIWHVDAADAENILIGEPVLGRDAHLGAIRLRSLVEQPDAAARAMALLTVAARAYAARRSGGDMAAWRRALSNQGIRTTASPPGSRIEACDPLSLGVHRCIKLNNPHKSELPPYVEREHDSRLRDIVDGVIQGESRMATLVAGSSTGKTRACWEAVLYLNEQQPGRWRLWHPYSPTHVDAALEELDRVGPYSVVWLNEVRRYLAPTDPGAGERIAAGLRRLLNSPDRGPVLVLATAWREHWNDLVRQPSRDRPDLYSQARELLAETCIEVAEGFTVEQLATLRTRVEDARLRHAAERSDGGRVTQYLAAAPELENKYRLAEPQARAVVDVAIDARRLGHPSDIPRDLLEKAAHGYLDDHEWNRAPDDWLGEALRYASEECRGAVSLLTRIRPRHPAGRNDRPSYRLADHVEQIGSRERAFRFPPASFWESVADVVEDASLLFTIARHADNRGRYQRAIALYLRAVSKGSMRAVTQLVRLWERAEDAASAEAICIQFLDKADPDILYVLARMRDRGGDLGAAEALYRQAAEGGRGEAVEDLTDFLFRVGRRVEAEEFAAHAARLLKKTHGLVRMAQLLEKEGDLAGAEKFCRKAIGNGNSSALIRLARLRKKAGDLFAVEHLYRQAVDSGHTGVLVSLADLRERLGDFAGAEHLYQQAVEKGHYGAFANRARRHHQLNDHARAEQLARQAAKYGDLRTYDKLIRLRLRSGDRDGAERLCGQAAEYDQDWALTRLANIRAHDGDTAGAEKLTRQAIELGVPGAVERLAKLREGAHDPAAAYRIKRFGLDDSGRPATSLPRYLEF</sequence>
<evidence type="ECO:0000313" key="1">
    <source>
        <dbReference type="EMBL" id="MFC5939940.1"/>
    </source>
</evidence>
<proteinExistence type="predicted"/>
<comment type="caution">
    <text evidence="1">The sequence shown here is derived from an EMBL/GenBank/DDBJ whole genome shotgun (WGS) entry which is preliminary data.</text>
</comment>
<accession>A0ABW1HFE1</accession>
<dbReference type="RefSeq" id="WP_353899630.1">
    <property type="nucleotide sequence ID" value="NZ_CP158970.1"/>
</dbReference>
<gene>
    <name evidence="1" type="ORF">ACFPZ4_00385</name>
</gene>
<dbReference type="Gene3D" id="1.25.40.10">
    <property type="entry name" value="Tetratricopeptide repeat domain"/>
    <property type="match status" value="3"/>
</dbReference>
<evidence type="ECO:0000313" key="2">
    <source>
        <dbReference type="Proteomes" id="UP001596207"/>
    </source>
</evidence>
<evidence type="ECO:0008006" key="3">
    <source>
        <dbReference type="Google" id="ProtNLM"/>
    </source>
</evidence>
<name>A0ABW1HFE1_9ACTN</name>
<reference evidence="2" key="1">
    <citation type="journal article" date="2019" name="Int. J. Syst. Evol. Microbiol.">
        <title>The Global Catalogue of Microorganisms (GCM) 10K type strain sequencing project: providing services to taxonomists for standard genome sequencing and annotation.</title>
        <authorList>
            <consortium name="The Broad Institute Genomics Platform"/>
            <consortium name="The Broad Institute Genome Sequencing Center for Infectious Disease"/>
            <person name="Wu L."/>
            <person name="Ma J."/>
        </authorList>
    </citation>
    <scope>NUCLEOTIDE SEQUENCE [LARGE SCALE GENOMIC DNA]</scope>
    <source>
        <strain evidence="2">CGMCC 4.7173</strain>
    </source>
</reference>
<dbReference type="EMBL" id="JBHSQQ010000001">
    <property type="protein sequence ID" value="MFC5939940.1"/>
    <property type="molecule type" value="Genomic_DNA"/>
</dbReference>
<dbReference type="SUPFAM" id="SSF81901">
    <property type="entry name" value="HCP-like"/>
    <property type="match status" value="2"/>
</dbReference>
<keyword evidence="2" id="KW-1185">Reference proteome</keyword>
<dbReference type="InterPro" id="IPR011990">
    <property type="entry name" value="TPR-like_helical_dom_sf"/>
</dbReference>
<dbReference type="Proteomes" id="UP001596207">
    <property type="component" value="Unassembled WGS sequence"/>
</dbReference>
<protein>
    <recommendedName>
        <fullName evidence="3">Tetratricopeptide repeat-containing protein</fullName>
    </recommendedName>
</protein>